<keyword evidence="6 8" id="KW-1133">Transmembrane helix</keyword>
<gene>
    <name evidence="9" type="ORF">g.15114</name>
</gene>
<dbReference type="Pfam" id="PF01697">
    <property type="entry name" value="Glyco_transf_92"/>
    <property type="match status" value="1"/>
</dbReference>
<comment type="similarity">
    <text evidence="2 8">Belongs to the glycosyltransferase 92 family.</text>
</comment>
<keyword evidence="3 8" id="KW-0328">Glycosyltransferase</keyword>
<proteinExistence type="inferred from homology"/>
<dbReference type="GO" id="GO:0005737">
    <property type="term" value="C:cytoplasm"/>
    <property type="evidence" value="ECO:0007669"/>
    <property type="project" value="TreeGrafter"/>
</dbReference>
<evidence type="ECO:0000256" key="4">
    <source>
        <dbReference type="ARBA" id="ARBA00022679"/>
    </source>
</evidence>
<name>A0A1B6HBB2_9HEMI</name>
<dbReference type="GO" id="GO:0016757">
    <property type="term" value="F:glycosyltransferase activity"/>
    <property type="evidence" value="ECO:0007669"/>
    <property type="project" value="UniProtKB-UniRule"/>
</dbReference>
<dbReference type="InterPro" id="IPR008166">
    <property type="entry name" value="Glyco_transf_92"/>
</dbReference>
<keyword evidence="4 8" id="KW-0808">Transferase</keyword>
<dbReference type="EMBL" id="GECU01035728">
    <property type="protein sequence ID" value="JAS71978.1"/>
    <property type="molecule type" value="Transcribed_RNA"/>
</dbReference>
<evidence type="ECO:0000256" key="3">
    <source>
        <dbReference type="ARBA" id="ARBA00022676"/>
    </source>
</evidence>
<organism evidence="9">
    <name type="scientific">Homalodisca liturata</name>
    <dbReference type="NCBI Taxonomy" id="320908"/>
    <lineage>
        <taxon>Eukaryota</taxon>
        <taxon>Metazoa</taxon>
        <taxon>Ecdysozoa</taxon>
        <taxon>Arthropoda</taxon>
        <taxon>Hexapoda</taxon>
        <taxon>Insecta</taxon>
        <taxon>Pterygota</taxon>
        <taxon>Neoptera</taxon>
        <taxon>Paraneoptera</taxon>
        <taxon>Hemiptera</taxon>
        <taxon>Auchenorrhyncha</taxon>
        <taxon>Membracoidea</taxon>
        <taxon>Cicadellidae</taxon>
        <taxon>Cicadellinae</taxon>
        <taxon>Proconiini</taxon>
        <taxon>Homalodisca</taxon>
    </lineage>
</organism>
<protein>
    <recommendedName>
        <fullName evidence="8">Glycosyltransferase family 92 protein</fullName>
        <ecNumber evidence="8">2.4.1.-</ecNumber>
    </recommendedName>
</protein>
<keyword evidence="7 8" id="KW-0472">Membrane</keyword>
<dbReference type="AlphaFoldDB" id="A0A1B6HBB2"/>
<dbReference type="GO" id="GO:0016020">
    <property type="term" value="C:membrane"/>
    <property type="evidence" value="ECO:0007669"/>
    <property type="project" value="UniProtKB-SubCell"/>
</dbReference>
<evidence type="ECO:0000256" key="6">
    <source>
        <dbReference type="ARBA" id="ARBA00022989"/>
    </source>
</evidence>
<dbReference type="PANTHER" id="PTHR21461:SF87">
    <property type="entry name" value="GH12965P"/>
    <property type="match status" value="1"/>
</dbReference>
<evidence type="ECO:0000256" key="1">
    <source>
        <dbReference type="ARBA" id="ARBA00004167"/>
    </source>
</evidence>
<reference evidence="9" key="1">
    <citation type="submission" date="2015-11" db="EMBL/GenBank/DDBJ databases">
        <title>De novo transcriptome assembly of four potential Pierce s Disease insect vectors from Arizona vineyards.</title>
        <authorList>
            <person name="Tassone E.E."/>
        </authorList>
    </citation>
    <scope>NUCLEOTIDE SEQUENCE</scope>
</reference>
<evidence type="ECO:0000313" key="9">
    <source>
        <dbReference type="EMBL" id="JAS71978.1"/>
    </source>
</evidence>
<evidence type="ECO:0000256" key="5">
    <source>
        <dbReference type="ARBA" id="ARBA00022692"/>
    </source>
</evidence>
<evidence type="ECO:0000256" key="7">
    <source>
        <dbReference type="ARBA" id="ARBA00023136"/>
    </source>
</evidence>
<dbReference type="PANTHER" id="PTHR21461">
    <property type="entry name" value="GLYCOSYLTRANSFERASE FAMILY 92 PROTEIN"/>
    <property type="match status" value="1"/>
</dbReference>
<accession>A0A1B6HBB2</accession>
<evidence type="ECO:0000256" key="8">
    <source>
        <dbReference type="RuleBase" id="RU366017"/>
    </source>
</evidence>
<evidence type="ECO:0000256" key="2">
    <source>
        <dbReference type="ARBA" id="ARBA00007647"/>
    </source>
</evidence>
<sequence>MLVSFRTIFKMRKYHQLLLFIMTVVSLSTLLMYRREYLKLRYVLEVLNYFGSPQGGGEDCLVLNDTYMEKERNKHLFSQPQSSWIRVSQHFVFSAFWETEGDRLHVRALAVGPPSAFTNYECHIWYDEGDYLSSVMGKFGYSLRNIPKFYNETKERQTINIYELFCEPVETQSKGAPYGLVLIHKTDTTRIKTFIAIFKAEISSQNRQGKVAVCVRADVSGASKSSIVEFISYHQAVGVTDFIVYENGLQYRILSVLESLTGLKGFSESIETLHWNFPYSDLDAETTVLEMDCIARTSGRVETVAVLEWDEYLVPKLHHSITEMLQEASPSKRIPVQFELESFICCTDLKDDKRAEKSWPVAMRKTQMMSIKVKRQLIIEYPVVGIEPSKLKLPSTTGAILIYRPCSGIKTVTKYDPIMARYLGSMITSKLFKLWKSGSLLTENHDKHLNLN</sequence>
<keyword evidence="5 8" id="KW-0812">Transmembrane</keyword>
<feature type="transmembrane region" description="Helical" evidence="8">
    <location>
        <begin position="14"/>
        <end position="33"/>
    </location>
</feature>
<comment type="subcellular location">
    <subcellularLocation>
        <location evidence="1">Membrane</location>
        <topology evidence="1">Single-pass membrane protein</topology>
    </subcellularLocation>
</comment>
<dbReference type="EC" id="2.4.1.-" evidence="8"/>